<dbReference type="AlphaFoldDB" id="A0A366I623"/>
<dbReference type="GO" id="GO:0030254">
    <property type="term" value="P:protein secretion by the type III secretion system"/>
    <property type="evidence" value="ECO:0007669"/>
    <property type="project" value="InterPro"/>
</dbReference>
<organism evidence="1 2">
    <name type="scientific">Brenneria salicis ATCC 15712 = DSM 30166</name>
    <dbReference type="NCBI Taxonomy" id="714314"/>
    <lineage>
        <taxon>Bacteria</taxon>
        <taxon>Pseudomonadati</taxon>
        <taxon>Pseudomonadota</taxon>
        <taxon>Gammaproteobacteria</taxon>
        <taxon>Enterobacterales</taxon>
        <taxon>Pectobacteriaceae</taxon>
        <taxon>Brenneria</taxon>
    </lineage>
</organism>
<dbReference type="Pfam" id="PF05932">
    <property type="entry name" value="CesT"/>
    <property type="match status" value="1"/>
</dbReference>
<proteinExistence type="predicted"/>
<dbReference type="EMBL" id="QNRY01000009">
    <property type="protein sequence ID" value="RBP64077.1"/>
    <property type="molecule type" value="Genomic_DNA"/>
</dbReference>
<dbReference type="SUPFAM" id="SSF69635">
    <property type="entry name" value="Type III secretory system chaperone-like"/>
    <property type="match status" value="1"/>
</dbReference>
<comment type="caution">
    <text evidence="1">The sequence shown here is derived from an EMBL/GenBank/DDBJ whole genome shotgun (WGS) entry which is preliminary data.</text>
</comment>
<name>A0A366I623_9GAMM</name>
<dbReference type="RefSeq" id="WP_113865709.1">
    <property type="nucleotide sequence ID" value="NZ_AGJP01000001.1"/>
</dbReference>
<dbReference type="Proteomes" id="UP000253046">
    <property type="component" value="Unassembled WGS sequence"/>
</dbReference>
<dbReference type="InterPro" id="IPR010261">
    <property type="entry name" value="Tir_chaperone"/>
</dbReference>
<evidence type="ECO:0000313" key="1">
    <source>
        <dbReference type="EMBL" id="RBP64077.1"/>
    </source>
</evidence>
<reference evidence="1 2" key="1">
    <citation type="submission" date="2018-06" db="EMBL/GenBank/DDBJ databases">
        <title>Genomic Encyclopedia of Type Strains, Phase IV (KMG-IV): sequencing the most valuable type-strain genomes for metagenomic binning, comparative biology and taxonomic classification.</title>
        <authorList>
            <person name="Goeker M."/>
        </authorList>
    </citation>
    <scope>NUCLEOTIDE SEQUENCE [LARGE SCALE GENOMIC DNA]</scope>
    <source>
        <strain evidence="1 2">DSM 30166</strain>
    </source>
</reference>
<protein>
    <submittedName>
        <fullName evidence="1">Tir chaperone family protein CesT</fullName>
    </submittedName>
</protein>
<dbReference type="OrthoDB" id="6433208at2"/>
<dbReference type="Gene3D" id="3.30.1460.10">
    <property type="match status" value="1"/>
</dbReference>
<sequence length="165" mass="18108">MSEPNYARSLLLRWVEKQSSADGAPNVETGIQVTFSGQELIIRLPGSRETLFVFMPLYSLDFERDGDLLALGLMLNLEPGLMCGAAIGLEAQQRSLVLAAHQSIASFDERALNAWLENVVSLGLRIREDLTSVAAGRKVSSNSKISPLSGLSRYRPHPFHSPLSR</sequence>
<keyword evidence="2" id="KW-1185">Reference proteome</keyword>
<gene>
    <name evidence="1" type="ORF">DES54_10936</name>
</gene>
<accession>A0A366I623</accession>
<evidence type="ECO:0000313" key="2">
    <source>
        <dbReference type="Proteomes" id="UP000253046"/>
    </source>
</evidence>